<dbReference type="Gene3D" id="3.30.720.10">
    <property type="entry name" value="Signal recognition particle alu RNA binding heterodimer, srp9/1"/>
    <property type="match status" value="1"/>
</dbReference>
<name>A0ABR4BL50_9LECA</name>
<dbReference type="Proteomes" id="UP001590951">
    <property type="component" value="Unassembled WGS sequence"/>
</dbReference>
<reference evidence="8 9" key="1">
    <citation type="submission" date="2024-09" db="EMBL/GenBank/DDBJ databases">
        <title>Rethinking Asexuality: The Enigmatic Case of Functional Sexual Genes in Lepraria (Stereocaulaceae).</title>
        <authorList>
            <person name="Doellman M."/>
            <person name="Sun Y."/>
            <person name="Barcenas-Pena A."/>
            <person name="Lumbsch H.T."/>
            <person name="Grewe F."/>
        </authorList>
    </citation>
    <scope>NUCLEOTIDE SEQUENCE [LARGE SCALE GENOMIC DNA]</scope>
    <source>
        <strain evidence="8 9">Grewe 0041</strain>
    </source>
</reference>
<comment type="similarity">
    <text evidence="2">Belongs to the SRP14 family.</text>
</comment>
<evidence type="ECO:0000256" key="7">
    <source>
        <dbReference type="SAM" id="MobiDB-lite"/>
    </source>
</evidence>
<gene>
    <name evidence="8" type="ORF">ABVK25_001257</name>
</gene>
<dbReference type="SUPFAM" id="SSF54762">
    <property type="entry name" value="Signal recognition particle alu RNA binding heterodimer, SRP9/14"/>
    <property type="match status" value="1"/>
</dbReference>
<feature type="compositionally biased region" description="Low complexity" evidence="7">
    <location>
        <begin position="57"/>
        <end position="69"/>
    </location>
</feature>
<evidence type="ECO:0000256" key="5">
    <source>
        <dbReference type="ARBA" id="ARBA00023135"/>
    </source>
</evidence>
<organism evidence="8 9">
    <name type="scientific">Lepraria finkii</name>
    <dbReference type="NCBI Taxonomy" id="1340010"/>
    <lineage>
        <taxon>Eukaryota</taxon>
        <taxon>Fungi</taxon>
        <taxon>Dikarya</taxon>
        <taxon>Ascomycota</taxon>
        <taxon>Pezizomycotina</taxon>
        <taxon>Lecanoromycetes</taxon>
        <taxon>OSLEUM clade</taxon>
        <taxon>Lecanoromycetidae</taxon>
        <taxon>Lecanorales</taxon>
        <taxon>Lecanorineae</taxon>
        <taxon>Stereocaulaceae</taxon>
        <taxon>Lepraria</taxon>
    </lineage>
</organism>
<feature type="region of interest" description="Disordered" evidence="7">
    <location>
        <begin position="36"/>
        <end position="69"/>
    </location>
</feature>
<dbReference type="Pfam" id="PF02290">
    <property type="entry name" value="SRP14"/>
    <property type="match status" value="1"/>
</dbReference>
<accession>A0ABR4BL50</accession>
<evidence type="ECO:0000256" key="2">
    <source>
        <dbReference type="ARBA" id="ARBA00010349"/>
    </source>
</evidence>
<evidence type="ECO:0000313" key="8">
    <source>
        <dbReference type="EMBL" id="KAL2058529.1"/>
    </source>
</evidence>
<evidence type="ECO:0000256" key="3">
    <source>
        <dbReference type="ARBA" id="ARBA00022490"/>
    </source>
</evidence>
<dbReference type="InterPro" id="IPR009018">
    <property type="entry name" value="Signal_recog_particle_SRP9/14"/>
</dbReference>
<dbReference type="EMBL" id="JBHFEH010000002">
    <property type="protein sequence ID" value="KAL2058529.1"/>
    <property type="molecule type" value="Genomic_DNA"/>
</dbReference>
<evidence type="ECO:0000313" key="9">
    <source>
        <dbReference type="Proteomes" id="UP001590951"/>
    </source>
</evidence>
<proteinExistence type="inferred from homology"/>
<keyword evidence="3" id="KW-0963">Cytoplasm</keyword>
<evidence type="ECO:0000256" key="6">
    <source>
        <dbReference type="ARBA" id="ARBA00023274"/>
    </source>
</evidence>
<evidence type="ECO:0000256" key="1">
    <source>
        <dbReference type="ARBA" id="ARBA00004496"/>
    </source>
</evidence>
<dbReference type="InterPro" id="IPR003210">
    <property type="entry name" value="Signal_recog_particle_SRP14"/>
</dbReference>
<keyword evidence="5" id="KW-0733">Signal recognition particle</keyword>
<sequence length="69" mass="7622">MATSQLSTDEFLTRLATLFESRRSINHGSVFLTQKRLSPQDLPKAATDTPLPPLPPLSQISIPHIHSQS</sequence>
<comment type="caution">
    <text evidence="8">The sequence shown here is derived from an EMBL/GenBank/DDBJ whole genome shotgun (WGS) entry which is preliminary data.</text>
</comment>
<keyword evidence="6" id="KW-0687">Ribonucleoprotein</keyword>
<protein>
    <submittedName>
        <fullName evidence="8">Uncharacterized protein</fullName>
    </submittedName>
</protein>
<keyword evidence="9" id="KW-1185">Reference proteome</keyword>
<keyword evidence="4" id="KW-0694">RNA-binding</keyword>
<evidence type="ECO:0000256" key="4">
    <source>
        <dbReference type="ARBA" id="ARBA00022884"/>
    </source>
</evidence>
<comment type="subcellular location">
    <subcellularLocation>
        <location evidence="1">Cytoplasm</location>
    </subcellularLocation>
</comment>